<dbReference type="CDD" id="cd16143">
    <property type="entry name" value="ARS_like"/>
    <property type="match status" value="1"/>
</dbReference>
<dbReference type="PROSITE" id="PS00523">
    <property type="entry name" value="SULFATASE_1"/>
    <property type="match status" value="1"/>
</dbReference>
<organism evidence="7 8">
    <name type="scientific">Saccharobesus litoralis</name>
    <dbReference type="NCBI Taxonomy" id="2172099"/>
    <lineage>
        <taxon>Bacteria</taxon>
        <taxon>Pseudomonadati</taxon>
        <taxon>Pseudomonadota</taxon>
        <taxon>Gammaproteobacteria</taxon>
        <taxon>Alteromonadales</taxon>
        <taxon>Alteromonadaceae</taxon>
        <taxon>Saccharobesus</taxon>
    </lineage>
</organism>
<protein>
    <submittedName>
        <fullName evidence="7">Sulfatase</fullName>
    </submittedName>
</protein>
<dbReference type="KEGG" id="cate:C2869_18280"/>
<dbReference type="Gene3D" id="3.30.1120.10">
    <property type="match status" value="1"/>
</dbReference>
<dbReference type="OrthoDB" id="9803751at2"/>
<dbReference type="AlphaFoldDB" id="A0A2S0VVJ8"/>
<dbReference type="GO" id="GO:0004065">
    <property type="term" value="F:arylsulfatase activity"/>
    <property type="evidence" value="ECO:0007669"/>
    <property type="project" value="TreeGrafter"/>
</dbReference>
<keyword evidence="2" id="KW-0479">Metal-binding</keyword>
<dbReference type="InterPro" id="IPR000917">
    <property type="entry name" value="Sulfatase_N"/>
</dbReference>
<dbReference type="Proteomes" id="UP000244441">
    <property type="component" value="Chromosome"/>
</dbReference>
<evidence type="ECO:0000256" key="3">
    <source>
        <dbReference type="ARBA" id="ARBA00022801"/>
    </source>
</evidence>
<dbReference type="Gene3D" id="3.40.720.10">
    <property type="entry name" value="Alkaline Phosphatase, subunit A"/>
    <property type="match status" value="1"/>
</dbReference>
<evidence type="ECO:0000256" key="2">
    <source>
        <dbReference type="ARBA" id="ARBA00022723"/>
    </source>
</evidence>
<dbReference type="InterPro" id="IPR024607">
    <property type="entry name" value="Sulfatase_CS"/>
</dbReference>
<dbReference type="SUPFAM" id="SSF53649">
    <property type="entry name" value="Alkaline phosphatase-like"/>
    <property type="match status" value="1"/>
</dbReference>
<keyword evidence="3" id="KW-0378">Hydrolase</keyword>
<keyword evidence="4" id="KW-0106">Calcium</keyword>
<dbReference type="InterPro" id="IPR017850">
    <property type="entry name" value="Alkaline_phosphatase_core_sf"/>
</dbReference>
<evidence type="ECO:0000256" key="1">
    <source>
        <dbReference type="ARBA" id="ARBA00008779"/>
    </source>
</evidence>
<gene>
    <name evidence="7" type="ORF">C2869_18280</name>
</gene>
<evidence type="ECO:0000313" key="8">
    <source>
        <dbReference type="Proteomes" id="UP000244441"/>
    </source>
</evidence>
<feature type="domain" description="Sulfatase N-terminal" evidence="6">
    <location>
        <begin position="30"/>
        <end position="399"/>
    </location>
</feature>
<dbReference type="Pfam" id="PF00884">
    <property type="entry name" value="Sulfatase"/>
    <property type="match status" value="1"/>
</dbReference>
<sequence length="506" mass="55756">MKLKTNLKKLIIGCCSAIAFVNASQAQSLPNVVVIMADDLGPGDVSAFHKRYSNKPVQAPTPNIDQLVAEGMSFTDAHSPTALCAPSRYSVMTGNSTYRGYTPWGVWSSFAKTAVTPEDATIGRVAQQAGYQTAFVGKWHLGGTFHTKQGKVYQGPKTGPKTKNIDFTKWVAGNPAELGFDYDYTVPTGVQGPLYFAYENSQWAPLSKDSKIIFVDKDTALDPKFVSDKGPGMGDSAWDARKLNMQLADKAVDFIKRSAGDKPFLLNYWSPAVHIPHTPPKQIDGKAIAGTTPTHHLDMNRVLDIEVKRIIDALKATGEYQDTLIIFTSDNGGLSDRKANKFGHNSPAQFRGNKNTAFEGGHRVPFIAVWPGKIKANTTNDTLVNGTDIVATLANLMGVKLNAQQAKDSWNILPTLLGQPYQARQLLMAQAGSKNELILREGPWKLIIKSNYKVTKREPFALFNLQDDLSEKTNLINNPEFKARADDMFKRYWQIRESGQRTAPAM</sequence>
<keyword evidence="8" id="KW-1185">Reference proteome</keyword>
<proteinExistence type="inferred from homology"/>
<reference evidence="7 8" key="1">
    <citation type="submission" date="2018-01" db="EMBL/GenBank/DDBJ databases">
        <title>Genome sequence of a Cantenovulum-like bacteria.</title>
        <authorList>
            <person name="Tan W.R."/>
            <person name="Lau N.-S."/>
            <person name="Go F."/>
            <person name="Amirul A.-A.A."/>
        </authorList>
    </citation>
    <scope>NUCLEOTIDE SEQUENCE [LARGE SCALE GENOMIC DNA]</scope>
    <source>
        <strain evidence="7 8">CCB-QB4</strain>
    </source>
</reference>
<keyword evidence="5" id="KW-0732">Signal</keyword>
<dbReference type="PANTHER" id="PTHR42693">
    <property type="entry name" value="ARYLSULFATASE FAMILY MEMBER"/>
    <property type="match status" value="1"/>
</dbReference>
<dbReference type="EMBL" id="CP026604">
    <property type="protein sequence ID" value="AWB68239.1"/>
    <property type="molecule type" value="Genomic_DNA"/>
</dbReference>
<evidence type="ECO:0000256" key="5">
    <source>
        <dbReference type="SAM" id="SignalP"/>
    </source>
</evidence>
<feature type="chain" id="PRO_5015739200" evidence="5">
    <location>
        <begin position="27"/>
        <end position="506"/>
    </location>
</feature>
<dbReference type="InterPro" id="IPR050738">
    <property type="entry name" value="Sulfatase"/>
</dbReference>
<dbReference type="GO" id="GO:0046872">
    <property type="term" value="F:metal ion binding"/>
    <property type="evidence" value="ECO:0007669"/>
    <property type="project" value="UniProtKB-KW"/>
</dbReference>
<dbReference type="PROSITE" id="PS00149">
    <property type="entry name" value="SULFATASE_2"/>
    <property type="match status" value="1"/>
</dbReference>
<accession>A0A2S0VVJ8</accession>
<dbReference type="RefSeq" id="WP_108604303.1">
    <property type="nucleotide sequence ID" value="NZ_CP026604.1"/>
</dbReference>
<dbReference type="PANTHER" id="PTHR42693:SF53">
    <property type="entry name" value="ENDO-4-O-SULFATASE"/>
    <property type="match status" value="1"/>
</dbReference>
<evidence type="ECO:0000313" key="7">
    <source>
        <dbReference type="EMBL" id="AWB68239.1"/>
    </source>
</evidence>
<comment type="similarity">
    <text evidence="1">Belongs to the sulfatase family.</text>
</comment>
<evidence type="ECO:0000259" key="6">
    <source>
        <dbReference type="Pfam" id="PF00884"/>
    </source>
</evidence>
<feature type="signal peptide" evidence="5">
    <location>
        <begin position="1"/>
        <end position="26"/>
    </location>
</feature>
<name>A0A2S0VVJ8_9ALTE</name>
<evidence type="ECO:0000256" key="4">
    <source>
        <dbReference type="ARBA" id="ARBA00022837"/>
    </source>
</evidence>